<sequence length="101" mass="11685">MGRRHRGARVYSIGEGVGWGYGSVLIWAARRRVAHACDRHHACTFTACVQRHRLTFSLLSTTGFGGIFLVEMEKYLLKWKFMIIFLTVKIPKLCKIIFIKR</sequence>
<proteinExistence type="predicted"/>
<keyword evidence="1" id="KW-1133">Transmembrane helix</keyword>
<dbReference type="EMBL" id="JAODUO010000008">
    <property type="protein sequence ID" value="KAK2193693.1"/>
    <property type="molecule type" value="Genomic_DNA"/>
</dbReference>
<dbReference type="Proteomes" id="UP001209878">
    <property type="component" value="Unassembled WGS sequence"/>
</dbReference>
<evidence type="ECO:0000313" key="3">
    <source>
        <dbReference type="Proteomes" id="UP001209878"/>
    </source>
</evidence>
<keyword evidence="1" id="KW-0472">Membrane</keyword>
<reference evidence="2" key="1">
    <citation type="journal article" date="2023" name="Mol. Biol. Evol.">
        <title>Third-Generation Sequencing Reveals the Adaptive Role of the Epigenome in Three Deep-Sea Polychaetes.</title>
        <authorList>
            <person name="Perez M."/>
            <person name="Aroh O."/>
            <person name="Sun Y."/>
            <person name="Lan Y."/>
            <person name="Juniper S.K."/>
            <person name="Young C.R."/>
            <person name="Angers B."/>
            <person name="Qian P.Y."/>
        </authorList>
    </citation>
    <scope>NUCLEOTIDE SEQUENCE</scope>
    <source>
        <strain evidence="2">R07B-5</strain>
    </source>
</reference>
<feature type="transmembrane region" description="Helical" evidence="1">
    <location>
        <begin position="54"/>
        <end position="70"/>
    </location>
</feature>
<accession>A0AAD9PFQ6</accession>
<organism evidence="2 3">
    <name type="scientific">Ridgeia piscesae</name>
    <name type="common">Tubeworm</name>
    <dbReference type="NCBI Taxonomy" id="27915"/>
    <lineage>
        <taxon>Eukaryota</taxon>
        <taxon>Metazoa</taxon>
        <taxon>Spiralia</taxon>
        <taxon>Lophotrochozoa</taxon>
        <taxon>Annelida</taxon>
        <taxon>Polychaeta</taxon>
        <taxon>Sedentaria</taxon>
        <taxon>Canalipalpata</taxon>
        <taxon>Sabellida</taxon>
        <taxon>Siboglinidae</taxon>
        <taxon>Ridgeia</taxon>
    </lineage>
</organism>
<dbReference type="AlphaFoldDB" id="A0AAD9PFQ6"/>
<feature type="transmembrane region" description="Helical" evidence="1">
    <location>
        <begin position="76"/>
        <end position="98"/>
    </location>
</feature>
<comment type="caution">
    <text evidence="2">The sequence shown here is derived from an EMBL/GenBank/DDBJ whole genome shotgun (WGS) entry which is preliminary data.</text>
</comment>
<name>A0AAD9PFQ6_RIDPI</name>
<protein>
    <submittedName>
        <fullName evidence="2">Uncharacterized protein</fullName>
    </submittedName>
</protein>
<evidence type="ECO:0000313" key="2">
    <source>
        <dbReference type="EMBL" id="KAK2193693.1"/>
    </source>
</evidence>
<keyword evidence="3" id="KW-1185">Reference proteome</keyword>
<evidence type="ECO:0000256" key="1">
    <source>
        <dbReference type="SAM" id="Phobius"/>
    </source>
</evidence>
<keyword evidence="1" id="KW-0812">Transmembrane</keyword>
<gene>
    <name evidence="2" type="ORF">NP493_8g06018</name>
</gene>